<proteinExistence type="evidence at transcript level"/>
<evidence type="ECO:0000259" key="11">
    <source>
        <dbReference type="SMART" id="SM00672"/>
    </source>
</evidence>
<evidence type="ECO:0000313" key="12">
    <source>
        <dbReference type="EMBL" id="JAC15541.1"/>
    </source>
</evidence>
<dbReference type="Pfam" id="PF05686">
    <property type="entry name" value="Glyco_transf_90"/>
    <property type="match status" value="1"/>
</dbReference>
<keyword evidence="4" id="KW-0732">Signal</keyword>
<evidence type="ECO:0000256" key="4">
    <source>
        <dbReference type="ARBA" id="ARBA00022729"/>
    </source>
</evidence>
<dbReference type="Gene3D" id="2.60.40.10">
    <property type="entry name" value="Immunoglobulins"/>
    <property type="match status" value="1"/>
</dbReference>
<evidence type="ECO:0000256" key="6">
    <source>
        <dbReference type="ARBA" id="ARBA00023180"/>
    </source>
</evidence>
<comment type="catalytic activity">
    <reaction evidence="10">
        <text>L-seryl-[EGF-like domain protein] + UDP-alpha-D-glucose = 3-O-(beta-D-glucosyl)-L-seryl-[EGF-like domain protein] + UDP + H(+)</text>
        <dbReference type="Rhea" id="RHEA:58116"/>
        <dbReference type="Rhea" id="RHEA-COMP:14610"/>
        <dbReference type="Rhea" id="RHEA-COMP:16010"/>
        <dbReference type="ChEBI" id="CHEBI:15378"/>
        <dbReference type="ChEBI" id="CHEBI:29999"/>
        <dbReference type="ChEBI" id="CHEBI:58223"/>
        <dbReference type="ChEBI" id="CHEBI:58885"/>
        <dbReference type="ChEBI" id="CHEBI:140576"/>
    </reaction>
</comment>
<dbReference type="InterPro" id="IPR006598">
    <property type="entry name" value="CAP10"/>
</dbReference>
<comment type="subcellular location">
    <subcellularLocation>
        <location evidence="1">Endoplasmic reticulum lumen</location>
    </subcellularLocation>
</comment>
<dbReference type="PANTHER" id="PTHR12203:SF122">
    <property type="entry name" value="GLYCOSYL TRANSFERASE CAP10 DOMAIN-CONTAINING PROTEIN"/>
    <property type="match status" value="1"/>
</dbReference>
<evidence type="ECO:0000256" key="5">
    <source>
        <dbReference type="ARBA" id="ARBA00022824"/>
    </source>
</evidence>
<dbReference type="SUPFAM" id="SSF81296">
    <property type="entry name" value="E set domains"/>
    <property type="match status" value="1"/>
</dbReference>
<dbReference type="InterPro" id="IPR051091">
    <property type="entry name" value="O-Glucosyltr/Glycosyltrsf_90"/>
</dbReference>
<evidence type="ECO:0000256" key="2">
    <source>
        <dbReference type="ARBA" id="ARBA00006063"/>
    </source>
</evidence>
<dbReference type="GO" id="GO:0046527">
    <property type="term" value="F:glucosyltransferase activity"/>
    <property type="evidence" value="ECO:0007669"/>
    <property type="project" value="TreeGrafter"/>
</dbReference>
<feature type="domain" description="Glycosyl transferase CAP10" evidence="11">
    <location>
        <begin position="234"/>
        <end position="478"/>
    </location>
</feature>
<dbReference type="InterPro" id="IPR013783">
    <property type="entry name" value="Ig-like_fold"/>
</dbReference>
<dbReference type="Pfam" id="PF00630">
    <property type="entry name" value="Filamin"/>
    <property type="match status" value="1"/>
</dbReference>
<evidence type="ECO:0000256" key="1">
    <source>
        <dbReference type="ARBA" id="ARBA00004319"/>
    </source>
</evidence>
<dbReference type="SMART" id="SM00672">
    <property type="entry name" value="CAP10"/>
    <property type="match status" value="1"/>
</dbReference>
<feature type="non-terminal residue" evidence="12">
    <location>
        <position position="1"/>
    </location>
</feature>
<name>A0A023F339_TRIIF</name>
<evidence type="ECO:0000256" key="7">
    <source>
        <dbReference type="ARBA" id="ARBA00043952"/>
    </source>
</evidence>
<evidence type="ECO:0000256" key="8">
    <source>
        <dbReference type="ARBA" id="ARBA00045690"/>
    </source>
</evidence>
<reference evidence="12" key="1">
    <citation type="journal article" date="2014" name="PLoS Negl. Trop. Dis.">
        <title>An updated insight into the Sialotranscriptome of Triatoma infestans: developmental stage and geographic variations.</title>
        <authorList>
            <person name="Schwarz A."/>
            <person name="Medrano-Mercado N."/>
            <person name="Schaub G.A."/>
            <person name="Struchiner C.J."/>
            <person name="Bargues M.D."/>
            <person name="Levy M.Z."/>
            <person name="Ribeiro J.M."/>
        </authorList>
    </citation>
    <scope>NUCLEOTIDE SEQUENCE</scope>
    <source>
        <strain evidence="12">Chile</strain>
        <tissue evidence="12">Salivary glands</tissue>
    </source>
</reference>
<keyword evidence="6" id="KW-0325">Glycoprotein</keyword>
<dbReference type="InterPro" id="IPR017868">
    <property type="entry name" value="Filamin/ABP280_repeat-like"/>
</dbReference>
<comment type="function">
    <text evidence="8">Protein O-glucosyltransferase. Catalyzes the reaction that attaches glucose through an O-glycosidic linkage to a conserved serine residue found in the consensus sequence C-X-S-X-[PA]-C in epidermal growth factor-like repeats. Regulates Notch signaling by glucosylating Notch in the ER, glucosylation is required for the correct folding and cleavage of Notch.</text>
</comment>
<sequence length="506" mass="59726">VLPLQFHLFWIEFILYYFFITLYRSFCESDVNIDEIEVVGPGLKPDKIVMPARYFYIYFRGRNYTGDKSLSEELFEVDIHGNTRDGRNCQLWKNILNRRDSSVIVRYKLYETCYNFYINILYNSLQVPGSPYFFKGPIQPEDCYCPKKDIKKWLEDYECNTNYNQLQIDLNKFHNVNFDTFYKKAVNRFNNSQQSSVCNYVVKSNKVYRTCYGQHVGFKIFMDAILISLSRKVVLPDFEIFSNLGDWPLIKKENINDIFPMFSWCGSKETSDIVMPTYDLTEASIQCMGRVSLDMLSVQGNIERKWSEKEEKCFWQGRDSSPERLQLISIARKHPELINASLTNFFFYKNEEHKYGPKAKHVSFFKFFDYKYQLNLDGTVAAYRFPFLLIGDSVVFKQDSPYYEHFYSDLTPWVHYVPIKADLSNLVELLKWAKNNDDKVREISKAGRAYAENNLLPQHVFCYHATLFNEWSKKLISPVEIREGMELVEESDSRGCHCDNASKDEL</sequence>
<evidence type="ECO:0000256" key="10">
    <source>
        <dbReference type="ARBA" id="ARBA00049246"/>
    </source>
</evidence>
<keyword evidence="3" id="KW-0328">Glycosyltransferase</keyword>
<dbReference type="InterPro" id="IPR014756">
    <property type="entry name" value="Ig_E-set"/>
</dbReference>
<dbReference type="EMBL" id="GBBI01003171">
    <property type="protein sequence ID" value="JAC15541.1"/>
    <property type="molecule type" value="mRNA"/>
</dbReference>
<comment type="pathway">
    <text evidence="7">Protein modification.</text>
</comment>
<evidence type="ECO:0000256" key="9">
    <source>
        <dbReference type="ARBA" id="ARBA00047553"/>
    </source>
</evidence>
<keyword evidence="3" id="KW-0808">Transferase</keyword>
<evidence type="ECO:0000256" key="3">
    <source>
        <dbReference type="ARBA" id="ARBA00022676"/>
    </source>
</evidence>
<organism evidence="12">
    <name type="scientific">Triatoma infestans</name>
    <name type="common">Assassin bug</name>
    <dbReference type="NCBI Taxonomy" id="30076"/>
    <lineage>
        <taxon>Eukaryota</taxon>
        <taxon>Metazoa</taxon>
        <taxon>Ecdysozoa</taxon>
        <taxon>Arthropoda</taxon>
        <taxon>Hexapoda</taxon>
        <taxon>Insecta</taxon>
        <taxon>Pterygota</taxon>
        <taxon>Neoptera</taxon>
        <taxon>Paraneoptera</taxon>
        <taxon>Hemiptera</taxon>
        <taxon>Heteroptera</taxon>
        <taxon>Panheteroptera</taxon>
        <taxon>Cimicomorpha</taxon>
        <taxon>Reduviidae</taxon>
        <taxon>Triatominae</taxon>
        <taxon>Triatoma</taxon>
    </lineage>
</organism>
<accession>A0A023F339</accession>
<protein>
    <submittedName>
        <fullName evidence="12">Putative conserved secreted protein</fullName>
    </submittedName>
</protein>
<dbReference type="GO" id="GO:0005788">
    <property type="term" value="C:endoplasmic reticulum lumen"/>
    <property type="evidence" value="ECO:0007669"/>
    <property type="project" value="UniProtKB-SubCell"/>
</dbReference>
<keyword evidence="5" id="KW-0256">Endoplasmic reticulum</keyword>
<dbReference type="PANTHER" id="PTHR12203">
    <property type="entry name" value="KDEL LYS-ASP-GLU-LEU CONTAINING - RELATED"/>
    <property type="match status" value="1"/>
</dbReference>
<comment type="catalytic activity">
    <reaction evidence="9">
        <text>L-seryl-[EGF-like domain protein] + UDP-alpha-D-xylose = 3-O-(beta-D-xylosyl)-L-seryl-[EGF-like domain protein] + UDP + H(+)</text>
        <dbReference type="Rhea" id="RHEA:62016"/>
        <dbReference type="Rhea" id="RHEA-COMP:16010"/>
        <dbReference type="Rhea" id="RHEA-COMP:16011"/>
        <dbReference type="ChEBI" id="CHEBI:15378"/>
        <dbReference type="ChEBI" id="CHEBI:29999"/>
        <dbReference type="ChEBI" id="CHEBI:57632"/>
        <dbReference type="ChEBI" id="CHEBI:58223"/>
        <dbReference type="ChEBI" id="CHEBI:132085"/>
    </reaction>
</comment>
<dbReference type="AlphaFoldDB" id="A0A023F339"/>
<comment type="similarity">
    <text evidence="2">Belongs to the KDELC family.</text>
</comment>